<evidence type="ECO:0000256" key="2">
    <source>
        <dbReference type="ARBA" id="ARBA00022723"/>
    </source>
</evidence>
<dbReference type="GO" id="GO:0046872">
    <property type="term" value="F:metal ion binding"/>
    <property type="evidence" value="ECO:0007669"/>
    <property type="project" value="UniProtKB-KW"/>
</dbReference>
<dbReference type="EMBL" id="CP093344">
    <property type="protein sequence ID" value="WOG89284.1"/>
    <property type="molecule type" value="Genomic_DNA"/>
</dbReference>
<comment type="similarity">
    <text evidence="1 6">Belongs to the iron/ascorbate-dependent oxidoreductase family.</text>
</comment>
<evidence type="ECO:0000256" key="1">
    <source>
        <dbReference type="ARBA" id="ARBA00008056"/>
    </source>
</evidence>
<dbReference type="InterPro" id="IPR044861">
    <property type="entry name" value="IPNS-like_FE2OG_OXY"/>
</dbReference>
<dbReference type="SUPFAM" id="SSF51197">
    <property type="entry name" value="Clavaminate synthase-like"/>
    <property type="match status" value="1"/>
</dbReference>
<dbReference type="InterPro" id="IPR050231">
    <property type="entry name" value="Iron_ascorbate_oxido_reductase"/>
</dbReference>
<dbReference type="Pfam" id="PF14226">
    <property type="entry name" value="DIOX_N"/>
    <property type="match status" value="1"/>
</dbReference>
<proteinExistence type="inferred from homology"/>
<evidence type="ECO:0000313" key="8">
    <source>
        <dbReference type="Proteomes" id="UP000077755"/>
    </source>
</evidence>
<accession>A0A166EL22</accession>
<dbReference type="PANTHER" id="PTHR47990">
    <property type="entry name" value="2-OXOGLUTARATE (2OG) AND FE(II)-DEPENDENT OXYGENASE SUPERFAMILY PROTEIN-RELATED"/>
    <property type="match status" value="1"/>
</dbReference>
<reference evidence="7" key="1">
    <citation type="journal article" date="2016" name="Nat. Genet.">
        <title>A high-quality carrot genome assembly provides new insights into carotenoid accumulation and asterid genome evolution.</title>
        <authorList>
            <person name="Iorizzo M."/>
            <person name="Ellison S."/>
            <person name="Senalik D."/>
            <person name="Zeng P."/>
            <person name="Satapoomin P."/>
            <person name="Huang J."/>
            <person name="Bowman M."/>
            <person name="Iovene M."/>
            <person name="Sanseverino W."/>
            <person name="Cavagnaro P."/>
            <person name="Yildiz M."/>
            <person name="Macko-Podgorni A."/>
            <person name="Moranska E."/>
            <person name="Grzebelus E."/>
            <person name="Grzebelus D."/>
            <person name="Ashrafi H."/>
            <person name="Zheng Z."/>
            <person name="Cheng S."/>
            <person name="Spooner D."/>
            <person name="Van Deynze A."/>
            <person name="Simon P."/>
        </authorList>
    </citation>
    <scope>NUCLEOTIDE SEQUENCE</scope>
    <source>
        <tissue evidence="7">Leaf</tissue>
    </source>
</reference>
<keyword evidence="3 6" id="KW-0560">Oxidoreductase</keyword>
<dbReference type="InterPro" id="IPR027443">
    <property type="entry name" value="IPNS-like_sf"/>
</dbReference>
<organism evidence="7 8">
    <name type="scientific">Daucus carota subsp. sativus</name>
    <name type="common">Carrot</name>
    <dbReference type="NCBI Taxonomy" id="79200"/>
    <lineage>
        <taxon>Eukaryota</taxon>
        <taxon>Viridiplantae</taxon>
        <taxon>Streptophyta</taxon>
        <taxon>Embryophyta</taxon>
        <taxon>Tracheophyta</taxon>
        <taxon>Spermatophyta</taxon>
        <taxon>Magnoliopsida</taxon>
        <taxon>eudicotyledons</taxon>
        <taxon>Gunneridae</taxon>
        <taxon>Pentapetalae</taxon>
        <taxon>asterids</taxon>
        <taxon>campanulids</taxon>
        <taxon>Apiales</taxon>
        <taxon>Apiaceae</taxon>
        <taxon>Apioideae</taxon>
        <taxon>Scandiceae</taxon>
        <taxon>Daucinae</taxon>
        <taxon>Daucus</taxon>
        <taxon>Daucus sect. Daucus</taxon>
    </lineage>
</organism>
<evidence type="ECO:0000256" key="4">
    <source>
        <dbReference type="ARBA" id="ARBA00023004"/>
    </source>
</evidence>
<dbReference type="InterPro" id="IPR026992">
    <property type="entry name" value="DIOX_N"/>
</dbReference>
<dbReference type="Pfam" id="PF03171">
    <property type="entry name" value="2OG-FeII_Oxy"/>
    <property type="match status" value="1"/>
</dbReference>
<evidence type="ECO:0000313" key="7">
    <source>
        <dbReference type="EMBL" id="WOG89284.1"/>
    </source>
</evidence>
<evidence type="ECO:0000256" key="5">
    <source>
        <dbReference type="ARBA" id="ARBA00057022"/>
    </source>
</evidence>
<comment type="function">
    <text evidence="5">Probable 2-oxoglutarate-dependent dioxygenase that may be involved in glucosinolates biosynthesis. May play a role in the production of aliphatic glucosinolates.</text>
</comment>
<dbReference type="OMA" id="WISHEPP"/>
<dbReference type="Gene3D" id="2.60.120.330">
    <property type="entry name" value="B-lactam Antibiotic, Isopenicillin N Synthase, Chain"/>
    <property type="match status" value="1"/>
</dbReference>
<dbReference type="Gramene" id="KZN06711">
    <property type="protein sequence ID" value="KZN06711"/>
    <property type="gene ID" value="DCAR_007548"/>
</dbReference>
<evidence type="ECO:0000256" key="6">
    <source>
        <dbReference type="RuleBase" id="RU003682"/>
    </source>
</evidence>
<keyword evidence="8" id="KW-1185">Reference proteome</keyword>
<name>A0A166EL22_DAUCS</name>
<dbReference type="KEGG" id="dcr:108208345"/>
<gene>
    <name evidence="7" type="ORF">DCAR_0208521</name>
</gene>
<keyword evidence="4 6" id="KW-0408">Iron</keyword>
<dbReference type="InterPro" id="IPR005123">
    <property type="entry name" value="Oxoglu/Fe-dep_dioxygenase_dom"/>
</dbReference>
<keyword evidence="2 6" id="KW-0479">Metal-binding</keyword>
<reference evidence="7" key="2">
    <citation type="submission" date="2022-03" db="EMBL/GenBank/DDBJ databases">
        <title>Draft title - Genomic analysis of global carrot germplasm unveils the trajectory of domestication and the origin of high carotenoid orange carrot.</title>
        <authorList>
            <person name="Iorizzo M."/>
            <person name="Ellison S."/>
            <person name="Senalik D."/>
            <person name="Macko-Podgorni A."/>
            <person name="Grzebelus D."/>
            <person name="Bostan H."/>
            <person name="Rolling W."/>
            <person name="Curaba J."/>
            <person name="Simon P."/>
        </authorList>
    </citation>
    <scope>NUCLEOTIDE SEQUENCE</scope>
    <source>
        <tissue evidence="7">Leaf</tissue>
    </source>
</reference>
<protein>
    <submittedName>
        <fullName evidence="7">Uncharacterized protein</fullName>
    </submittedName>
</protein>
<sequence>MGSLTTSHHKLPIIDFTDQLKNTTPNSTESSWIMKCKNVTSALEDYGCFVGVFDTVSTELDTAVFDALKDLFDLPTETKVQNKSTKPLYGYVGQIPFIPLYESLGIDFSNTPQGIQSFTDVMWPEGNEDFSKTLLSYTKLVAEMEQMVVRMIFESYGVEKYHDSHLKSATYLCRAMKYKTPEKNQSNMGFVSHTDKDFVTILHQNQVNGLEIKAKDGEWFSVELSPSSFIVMAGEAAMAWSNNRMYSPYHRVTMNYGKEARYSIAQFSFMEGMIETPEELVDEAHPLQYEAFDHLKFLAFYDKEENRKLECAIKAYCGVCDNNKKL</sequence>
<dbReference type="AlphaFoldDB" id="A0A166EL22"/>
<evidence type="ECO:0000256" key="3">
    <source>
        <dbReference type="ARBA" id="ARBA00023002"/>
    </source>
</evidence>
<dbReference type="GO" id="GO:0016705">
    <property type="term" value="F:oxidoreductase activity, acting on paired donors, with incorporation or reduction of molecular oxygen"/>
    <property type="evidence" value="ECO:0007669"/>
    <property type="project" value="UniProtKB-ARBA"/>
</dbReference>
<dbReference type="Proteomes" id="UP000077755">
    <property type="component" value="Chromosome 2"/>
</dbReference>
<dbReference type="PROSITE" id="PS51471">
    <property type="entry name" value="FE2OG_OXY"/>
    <property type="match status" value="1"/>
</dbReference>
<dbReference type="FunFam" id="2.60.120.330:FF:000022">
    <property type="entry name" value="Probable 2-oxoglutarate-dependent dioxygenase AOP1.2"/>
    <property type="match status" value="1"/>
</dbReference>
<dbReference type="OrthoDB" id="288590at2759"/>